<gene>
    <name evidence="2" type="ORF">SFRICE_006815</name>
</gene>
<sequence>MLFEPEPWQPIRSFAALYRASALDELCYVAVDAFDFHQLYSLMNFQHAKMFRGGAKHNMSTGKRTDRSPDGKQSAPPLDTRKTKDVTSALPAFWELRIRELLGIQGGFQTRKGRVFTELNLELLEPSGLLTQQPTLTL</sequence>
<proteinExistence type="predicted"/>
<dbReference type="EMBL" id="ODYU01009006">
    <property type="protein sequence ID" value="SOQ53082.1"/>
    <property type="molecule type" value="Genomic_DNA"/>
</dbReference>
<name>A0A2H1WJI7_SPOFR</name>
<evidence type="ECO:0000313" key="2">
    <source>
        <dbReference type="EMBL" id="SOQ53082.1"/>
    </source>
</evidence>
<protein>
    <submittedName>
        <fullName evidence="2">SFRICE_006815</fullName>
    </submittedName>
</protein>
<organism evidence="2">
    <name type="scientific">Spodoptera frugiperda</name>
    <name type="common">Fall armyworm</name>
    <dbReference type="NCBI Taxonomy" id="7108"/>
    <lineage>
        <taxon>Eukaryota</taxon>
        <taxon>Metazoa</taxon>
        <taxon>Ecdysozoa</taxon>
        <taxon>Arthropoda</taxon>
        <taxon>Hexapoda</taxon>
        <taxon>Insecta</taxon>
        <taxon>Pterygota</taxon>
        <taxon>Neoptera</taxon>
        <taxon>Endopterygota</taxon>
        <taxon>Lepidoptera</taxon>
        <taxon>Glossata</taxon>
        <taxon>Ditrysia</taxon>
        <taxon>Noctuoidea</taxon>
        <taxon>Noctuidae</taxon>
        <taxon>Amphipyrinae</taxon>
        <taxon>Spodoptera</taxon>
    </lineage>
</organism>
<dbReference type="AlphaFoldDB" id="A0A2H1WJI7"/>
<reference evidence="2" key="1">
    <citation type="submission" date="2016-07" db="EMBL/GenBank/DDBJ databases">
        <authorList>
            <person name="Bretaudeau A."/>
        </authorList>
    </citation>
    <scope>NUCLEOTIDE SEQUENCE</scope>
    <source>
        <strain evidence="2">Rice</strain>
        <tissue evidence="2">Whole body</tissue>
    </source>
</reference>
<evidence type="ECO:0000256" key="1">
    <source>
        <dbReference type="SAM" id="MobiDB-lite"/>
    </source>
</evidence>
<accession>A0A2H1WJI7</accession>
<feature type="region of interest" description="Disordered" evidence="1">
    <location>
        <begin position="56"/>
        <end position="84"/>
    </location>
</feature>